<keyword evidence="3" id="KW-0812">Transmembrane</keyword>
<dbReference type="GO" id="GO:0098542">
    <property type="term" value="P:defense response to other organism"/>
    <property type="evidence" value="ECO:0007669"/>
    <property type="project" value="InterPro"/>
</dbReference>
<evidence type="ECO:0000256" key="2">
    <source>
        <dbReference type="ARBA" id="ARBA00023136"/>
    </source>
</evidence>
<evidence type="ECO:0000256" key="3">
    <source>
        <dbReference type="SAM" id="Phobius"/>
    </source>
</evidence>
<dbReference type="GO" id="GO:0005886">
    <property type="term" value="C:plasma membrane"/>
    <property type="evidence" value="ECO:0007669"/>
    <property type="project" value="TreeGrafter"/>
</dbReference>
<keyword evidence="5" id="KW-1185">Reference proteome</keyword>
<accession>A0A4Y7JWH6</accession>
<dbReference type="Proteomes" id="UP000316621">
    <property type="component" value="Chromosome 5"/>
</dbReference>
<comment type="subcellular location">
    <subcellularLocation>
        <location evidence="1">Membrane</location>
    </subcellularLocation>
</comment>
<dbReference type="AlphaFoldDB" id="A0A4Y7JWH6"/>
<organism evidence="4 5">
    <name type="scientific">Papaver somniferum</name>
    <name type="common">Opium poppy</name>
    <dbReference type="NCBI Taxonomy" id="3469"/>
    <lineage>
        <taxon>Eukaryota</taxon>
        <taxon>Viridiplantae</taxon>
        <taxon>Streptophyta</taxon>
        <taxon>Embryophyta</taxon>
        <taxon>Tracheophyta</taxon>
        <taxon>Spermatophyta</taxon>
        <taxon>Magnoliopsida</taxon>
        <taxon>Ranunculales</taxon>
        <taxon>Papaveraceae</taxon>
        <taxon>Papaveroideae</taxon>
        <taxon>Papaver</taxon>
    </lineage>
</organism>
<dbReference type="PANTHER" id="PTHR31415">
    <property type="entry name" value="OS05G0367900 PROTEIN"/>
    <property type="match status" value="1"/>
</dbReference>
<evidence type="ECO:0000313" key="5">
    <source>
        <dbReference type="Proteomes" id="UP000316621"/>
    </source>
</evidence>
<feature type="transmembrane region" description="Helical" evidence="3">
    <location>
        <begin position="239"/>
        <end position="267"/>
    </location>
</feature>
<reference evidence="4 5" key="1">
    <citation type="journal article" date="2018" name="Science">
        <title>The opium poppy genome and morphinan production.</title>
        <authorList>
            <person name="Guo L."/>
            <person name="Winzer T."/>
            <person name="Yang X."/>
            <person name="Li Y."/>
            <person name="Ning Z."/>
            <person name="He Z."/>
            <person name="Teodor R."/>
            <person name="Lu Y."/>
            <person name="Bowser T.A."/>
            <person name="Graham I.A."/>
            <person name="Ye K."/>
        </authorList>
    </citation>
    <scope>NUCLEOTIDE SEQUENCE [LARGE SCALE GENOMIC DNA]</scope>
    <source>
        <strain evidence="5">cv. HN1</strain>
        <tissue evidence="4">Leaves</tissue>
    </source>
</reference>
<dbReference type="PANTHER" id="PTHR31415:SF4">
    <property type="entry name" value="NDR1_HIN1-LIKE PROTEIN 3"/>
    <property type="match status" value="1"/>
</dbReference>
<feature type="transmembrane region" description="Helical" evidence="3">
    <location>
        <begin position="6"/>
        <end position="31"/>
    </location>
</feature>
<keyword evidence="3" id="KW-1133">Transmembrane helix</keyword>
<dbReference type="InterPro" id="IPR044839">
    <property type="entry name" value="NDR1-like"/>
</dbReference>
<keyword evidence="2 3" id="KW-0472">Membrane</keyword>
<dbReference type="Gramene" id="RZC64118">
    <property type="protein sequence ID" value="RZC64118"/>
    <property type="gene ID" value="C5167_025873"/>
</dbReference>
<protein>
    <recommendedName>
        <fullName evidence="6">Late embryogenesis abundant protein LEA-2 subgroup domain-containing protein</fullName>
    </recommendedName>
</protein>
<sequence>MTYRWAACICLCFCVLIIGAIVCPILFLAVFPYQHMKFHVIDASLTEFYLTGDDILHYNLTVNISIRNSNKIERISYRIIRFNLSGYGKDLASVSLPSFLQGTKNTTLVHPVFQGQTSLILRGSHFKDFIHDRKEGSFSIDVDLYLITQLKYAGGGKGDKISFTVGCGLFRLNLLGSSSSLSNQTGIGGLFKTKRCKVLNEILFFSTHDVLVDHLRSVVNTTVSNPGFNRVKWGDSTDLCLVGCICFSCLLILIGGVVCLIEFLGVVPYQRMKFHVNDASLTEFYLTNDDILHYNLAVNISVRNSNKIERIFYNEIRLKTYCYSNDLALDSLMSFRQGSESTTLLHPVFQGQTSFKLRGSRLRDFNHDQRDGSYSIYLVMYLRIQMKHAGGGKSEQDYFKVKCGLMRLHLLGSSSTSNNQSGIGGLFQTRRCKLSDDETKF</sequence>
<name>A0A4Y7JWH6_PAPSO</name>
<evidence type="ECO:0000313" key="4">
    <source>
        <dbReference type="EMBL" id="RZC64118.1"/>
    </source>
</evidence>
<gene>
    <name evidence="4" type="ORF">C5167_025873</name>
</gene>
<evidence type="ECO:0008006" key="6">
    <source>
        <dbReference type="Google" id="ProtNLM"/>
    </source>
</evidence>
<dbReference type="GO" id="GO:0009506">
    <property type="term" value="C:plasmodesma"/>
    <property type="evidence" value="ECO:0007669"/>
    <property type="project" value="TreeGrafter"/>
</dbReference>
<dbReference type="EMBL" id="CM010719">
    <property type="protein sequence ID" value="RZC64118.1"/>
    <property type="molecule type" value="Genomic_DNA"/>
</dbReference>
<evidence type="ECO:0000256" key="1">
    <source>
        <dbReference type="ARBA" id="ARBA00004370"/>
    </source>
</evidence>
<proteinExistence type="predicted"/>